<dbReference type="InterPro" id="IPR030678">
    <property type="entry name" value="Peptide/Ni-bd"/>
</dbReference>
<keyword evidence="4" id="KW-1185">Reference proteome</keyword>
<proteinExistence type="predicted"/>
<dbReference type="SUPFAM" id="SSF53850">
    <property type="entry name" value="Periplasmic binding protein-like II"/>
    <property type="match status" value="1"/>
</dbReference>
<dbReference type="GO" id="GO:0042597">
    <property type="term" value="C:periplasmic space"/>
    <property type="evidence" value="ECO:0007669"/>
    <property type="project" value="UniProtKB-ARBA"/>
</dbReference>
<keyword evidence="1" id="KW-0732">Signal</keyword>
<sequence>MLGHRRFTHLSVAVAAATLVSACGSGSTDTGDDASADNREAQAGGTLVLALAEDPDALDPTLARTLVGREVFVNMCEKLYDVNEELELIPQLAEELPEVSEDGTVVTIKVRQGITFNDGTPFDAAAVKTSLDRHRTLEGSARTGDLAQVESVEVLDPTTVQLTLSSAFAPLTAQLADRAGMIMSPAQLETLGDAFGSDPVCVGPFEFESRTPGNEIVLTKATDYYDADNVKLDGVTYRVITDGNVRLANVNSGDVHVAERIAATDVAKVEGDTSVKLIGQESLGYQGISINIGNVNGIGQPVGPVDTPLGSSPELREAFELSLDRDVINEVVFAGKYTPGCTPLPPASPYHDESFECSQRDVERAKELIADAGVSTPVPVTLVVNTSPENLRLGQVIQSQAKEAGFDVTVAPTEFASALDASDAGNFDTFQVGWSGRVDPDGNIYNFLHTGAPLNITGESNPELDQRLEQARLTSDQEERKQLYAEALQIAAEDRPILYLYHPVNYLVTGPDVVGLEYYADGLPRLATAGFAQ</sequence>
<name>A0A543PIJ9_9ACTN</name>
<dbReference type="Pfam" id="PF00496">
    <property type="entry name" value="SBP_bac_5"/>
    <property type="match status" value="1"/>
</dbReference>
<dbReference type="Gene3D" id="3.90.76.10">
    <property type="entry name" value="Dipeptide-binding Protein, Domain 1"/>
    <property type="match status" value="1"/>
</dbReference>
<evidence type="ECO:0000259" key="2">
    <source>
        <dbReference type="Pfam" id="PF00496"/>
    </source>
</evidence>
<accession>A0A543PIJ9</accession>
<dbReference type="GO" id="GO:0015833">
    <property type="term" value="P:peptide transport"/>
    <property type="evidence" value="ECO:0007669"/>
    <property type="project" value="TreeGrafter"/>
</dbReference>
<dbReference type="PANTHER" id="PTHR30290:SF38">
    <property type="entry name" value="D,D-DIPEPTIDE-BINDING PERIPLASMIC PROTEIN DDPA-RELATED"/>
    <property type="match status" value="1"/>
</dbReference>
<organism evidence="3 4">
    <name type="scientific">Blastococcus colisei</name>
    <dbReference type="NCBI Taxonomy" id="1564162"/>
    <lineage>
        <taxon>Bacteria</taxon>
        <taxon>Bacillati</taxon>
        <taxon>Actinomycetota</taxon>
        <taxon>Actinomycetes</taxon>
        <taxon>Geodermatophilales</taxon>
        <taxon>Geodermatophilaceae</taxon>
        <taxon>Blastococcus</taxon>
    </lineage>
</organism>
<dbReference type="EMBL" id="VFQE01000001">
    <property type="protein sequence ID" value="TQN43879.1"/>
    <property type="molecule type" value="Genomic_DNA"/>
</dbReference>
<protein>
    <submittedName>
        <fullName evidence="3">Peptide/nickel transport system substrate-binding protein</fullName>
    </submittedName>
</protein>
<dbReference type="InterPro" id="IPR039424">
    <property type="entry name" value="SBP_5"/>
</dbReference>
<gene>
    <name evidence="3" type="ORF">FHU33_3350</name>
</gene>
<dbReference type="CDD" id="cd08511">
    <property type="entry name" value="PBP2_NikA_DppA_OppA_like_5"/>
    <property type="match status" value="1"/>
</dbReference>
<comment type="caution">
    <text evidence="3">The sequence shown here is derived from an EMBL/GenBank/DDBJ whole genome shotgun (WGS) entry which is preliminary data.</text>
</comment>
<dbReference type="GO" id="GO:0043190">
    <property type="term" value="C:ATP-binding cassette (ABC) transporter complex"/>
    <property type="evidence" value="ECO:0007669"/>
    <property type="project" value="InterPro"/>
</dbReference>
<dbReference type="OrthoDB" id="5240629at2"/>
<dbReference type="Gene3D" id="3.40.190.10">
    <property type="entry name" value="Periplasmic binding protein-like II"/>
    <property type="match status" value="1"/>
</dbReference>
<dbReference type="Gene3D" id="3.10.105.10">
    <property type="entry name" value="Dipeptide-binding Protein, Domain 3"/>
    <property type="match status" value="1"/>
</dbReference>
<evidence type="ECO:0000256" key="1">
    <source>
        <dbReference type="ARBA" id="ARBA00022729"/>
    </source>
</evidence>
<dbReference type="Proteomes" id="UP000319865">
    <property type="component" value="Unassembled WGS sequence"/>
</dbReference>
<dbReference type="AlphaFoldDB" id="A0A543PIJ9"/>
<evidence type="ECO:0000313" key="3">
    <source>
        <dbReference type="EMBL" id="TQN43879.1"/>
    </source>
</evidence>
<reference evidence="3 4" key="1">
    <citation type="submission" date="2019-06" db="EMBL/GenBank/DDBJ databases">
        <title>Sequencing the genomes of 1000 actinobacteria strains.</title>
        <authorList>
            <person name="Klenk H.-P."/>
        </authorList>
    </citation>
    <scope>NUCLEOTIDE SEQUENCE [LARGE SCALE GENOMIC DNA]</scope>
    <source>
        <strain evidence="3 4">DSM 46837</strain>
    </source>
</reference>
<dbReference type="GO" id="GO:1904680">
    <property type="term" value="F:peptide transmembrane transporter activity"/>
    <property type="evidence" value="ECO:0007669"/>
    <property type="project" value="TreeGrafter"/>
</dbReference>
<feature type="domain" description="Solute-binding protein family 5" evidence="2">
    <location>
        <begin position="87"/>
        <end position="451"/>
    </location>
</feature>
<evidence type="ECO:0000313" key="4">
    <source>
        <dbReference type="Proteomes" id="UP000319865"/>
    </source>
</evidence>
<dbReference type="PANTHER" id="PTHR30290">
    <property type="entry name" value="PERIPLASMIC BINDING COMPONENT OF ABC TRANSPORTER"/>
    <property type="match status" value="1"/>
</dbReference>
<dbReference type="PIRSF" id="PIRSF002741">
    <property type="entry name" value="MppA"/>
    <property type="match status" value="1"/>
</dbReference>
<dbReference type="RefSeq" id="WP_142026318.1">
    <property type="nucleotide sequence ID" value="NZ_VFQE01000001.1"/>
</dbReference>
<dbReference type="InterPro" id="IPR000914">
    <property type="entry name" value="SBP_5_dom"/>
</dbReference>
<dbReference type="PROSITE" id="PS51257">
    <property type="entry name" value="PROKAR_LIPOPROTEIN"/>
    <property type="match status" value="1"/>
</dbReference>